<keyword evidence="7" id="KW-0862">Zinc</keyword>
<dbReference type="SMART" id="SM00547">
    <property type="entry name" value="ZnF_RBZ"/>
    <property type="match status" value="1"/>
</dbReference>
<evidence type="ECO:0000259" key="11">
    <source>
        <dbReference type="PROSITE" id="PS50199"/>
    </source>
</evidence>
<dbReference type="SUPFAM" id="SSF57850">
    <property type="entry name" value="RING/U-box"/>
    <property type="match status" value="1"/>
</dbReference>
<dbReference type="AlphaFoldDB" id="A0ABD3M9F0"/>
<keyword evidence="4" id="KW-0479">Metal-binding</keyword>
<evidence type="ECO:0000256" key="4">
    <source>
        <dbReference type="ARBA" id="ARBA00022723"/>
    </source>
</evidence>
<gene>
    <name evidence="12" type="ORF">ACHAWU_008555</name>
</gene>
<evidence type="ECO:0000259" key="10">
    <source>
        <dbReference type="PROSITE" id="PS50089"/>
    </source>
</evidence>
<comment type="caution">
    <text evidence="12">The sequence shown here is derived from an EMBL/GenBank/DDBJ whole genome shotgun (WGS) entry which is preliminary data.</text>
</comment>
<dbReference type="InterPro" id="IPR045191">
    <property type="entry name" value="MBR1/2-like"/>
</dbReference>
<reference evidence="12 13" key="1">
    <citation type="submission" date="2024-10" db="EMBL/GenBank/DDBJ databases">
        <title>Updated reference genomes for cyclostephanoid diatoms.</title>
        <authorList>
            <person name="Roberts W.R."/>
            <person name="Alverson A.J."/>
        </authorList>
    </citation>
    <scope>NUCLEOTIDE SEQUENCE [LARGE SCALE GENOMIC DNA]</scope>
    <source>
        <strain evidence="12 13">AJA232-27</strain>
    </source>
</reference>
<feature type="domain" description="RanBP2-type" evidence="11">
    <location>
        <begin position="120"/>
        <end position="149"/>
    </location>
</feature>
<dbReference type="InterPro" id="IPR001841">
    <property type="entry name" value="Znf_RING"/>
</dbReference>
<feature type="region of interest" description="Disordered" evidence="9">
    <location>
        <begin position="391"/>
        <end position="418"/>
    </location>
</feature>
<evidence type="ECO:0000256" key="2">
    <source>
        <dbReference type="ARBA" id="ARBA00012483"/>
    </source>
</evidence>
<feature type="region of interest" description="Disordered" evidence="9">
    <location>
        <begin position="46"/>
        <end position="112"/>
    </location>
</feature>
<keyword evidence="3" id="KW-0808">Transferase</keyword>
<dbReference type="Gene3D" id="4.10.1060.10">
    <property type="entry name" value="Zinc finger, RanBP2-type"/>
    <property type="match status" value="1"/>
</dbReference>
<organism evidence="12 13">
    <name type="scientific">Discostella pseudostelligera</name>
    <dbReference type="NCBI Taxonomy" id="259834"/>
    <lineage>
        <taxon>Eukaryota</taxon>
        <taxon>Sar</taxon>
        <taxon>Stramenopiles</taxon>
        <taxon>Ochrophyta</taxon>
        <taxon>Bacillariophyta</taxon>
        <taxon>Coscinodiscophyceae</taxon>
        <taxon>Thalassiosirophycidae</taxon>
        <taxon>Stephanodiscales</taxon>
        <taxon>Stephanodiscaceae</taxon>
        <taxon>Discostella</taxon>
    </lineage>
</organism>
<keyword evidence="6" id="KW-0833">Ubl conjugation pathway</keyword>
<dbReference type="InterPro" id="IPR013083">
    <property type="entry name" value="Znf_RING/FYVE/PHD"/>
</dbReference>
<dbReference type="EMBL" id="JALLBG020000180">
    <property type="protein sequence ID" value="KAL3760593.1"/>
    <property type="molecule type" value="Genomic_DNA"/>
</dbReference>
<feature type="domain" description="RING-type" evidence="10">
    <location>
        <begin position="444"/>
        <end position="488"/>
    </location>
</feature>
<feature type="compositionally biased region" description="Polar residues" evidence="9">
    <location>
        <begin position="59"/>
        <end position="70"/>
    </location>
</feature>
<dbReference type="PROSITE" id="PS50089">
    <property type="entry name" value="ZF_RING_2"/>
    <property type="match status" value="1"/>
</dbReference>
<dbReference type="GO" id="GO:0008270">
    <property type="term" value="F:zinc ion binding"/>
    <property type="evidence" value="ECO:0007669"/>
    <property type="project" value="UniProtKB-KW"/>
</dbReference>
<evidence type="ECO:0000256" key="5">
    <source>
        <dbReference type="ARBA" id="ARBA00022771"/>
    </source>
</evidence>
<dbReference type="EC" id="2.3.2.27" evidence="2"/>
<feature type="compositionally biased region" description="Low complexity" evidence="9">
    <location>
        <begin position="71"/>
        <end position="97"/>
    </location>
</feature>
<sequence>MAMPTNNNNMNGGIDNLEEYSTCSNCGHVVPTANLMVHDANCRRTMEHAPLPPSRPPTERTQQLSQSATWQQTFGGQSSSTGMSSNNDNSGSTTSASHDNLEMTGIQNSPGTDYQSIELAEGQWQCQRCTLINEGRYSNCDACLSPRDGSSLPQRPPDATVHERLVPPQVDNGWVNVAYNPQFHRGQTNNSTVHGRNSGSVSQLTRIFNGLVNGAIIGSVIGGAGGMLVGGLAGAAGGAMVDRARQSEEENELRETTNVANMLANEGGGIEAGTVRIHRANGHLTALASVGQGQNRLIRVRYGPRLSSVQNAELQQRMMDGSMSDLELSLLETLVRMSYARGGTGLGNNIILQPEESFEELIQRFGLGTENRGASTEVIDSYPVEVVQRVTGSNDSTDRVESAEKQSCASSSDMGKCPDKTDIASSQNAAKDLNNASESELGTCGICLEDYREGELKKALSCPSRPHSFHKDCIDKWLKLDASCPICKNSVEIFRPA</sequence>
<evidence type="ECO:0000256" key="9">
    <source>
        <dbReference type="SAM" id="MobiDB-lite"/>
    </source>
</evidence>
<dbReference type="PROSITE" id="PS01358">
    <property type="entry name" value="ZF_RANBP2_1"/>
    <property type="match status" value="1"/>
</dbReference>
<dbReference type="Gene3D" id="3.30.40.10">
    <property type="entry name" value="Zinc/RING finger domain, C3HC4 (zinc finger)"/>
    <property type="match status" value="1"/>
</dbReference>
<name>A0ABD3M9F0_9STRA</name>
<evidence type="ECO:0000256" key="7">
    <source>
        <dbReference type="ARBA" id="ARBA00022833"/>
    </source>
</evidence>
<evidence type="ECO:0000256" key="6">
    <source>
        <dbReference type="ARBA" id="ARBA00022786"/>
    </source>
</evidence>
<evidence type="ECO:0000313" key="12">
    <source>
        <dbReference type="EMBL" id="KAL3760593.1"/>
    </source>
</evidence>
<accession>A0ABD3M9F0</accession>
<keyword evidence="5 8" id="KW-0863">Zinc-finger</keyword>
<evidence type="ECO:0000256" key="1">
    <source>
        <dbReference type="ARBA" id="ARBA00000900"/>
    </source>
</evidence>
<dbReference type="Proteomes" id="UP001530293">
    <property type="component" value="Unassembled WGS sequence"/>
</dbReference>
<dbReference type="SUPFAM" id="SSF90209">
    <property type="entry name" value="Ran binding protein zinc finger-like"/>
    <property type="match status" value="1"/>
</dbReference>
<comment type="catalytic activity">
    <reaction evidence="1">
        <text>S-ubiquitinyl-[E2 ubiquitin-conjugating enzyme]-L-cysteine + [acceptor protein]-L-lysine = [E2 ubiquitin-conjugating enzyme]-L-cysteine + N(6)-ubiquitinyl-[acceptor protein]-L-lysine.</text>
        <dbReference type="EC" id="2.3.2.27"/>
    </reaction>
</comment>
<evidence type="ECO:0000313" key="13">
    <source>
        <dbReference type="Proteomes" id="UP001530293"/>
    </source>
</evidence>
<dbReference type="PANTHER" id="PTHR22937:SF65">
    <property type="entry name" value="E3 UBIQUITIN-PROTEIN LIGASE ARK2C"/>
    <property type="match status" value="1"/>
</dbReference>
<dbReference type="Pfam" id="PF13639">
    <property type="entry name" value="zf-RING_2"/>
    <property type="match status" value="1"/>
</dbReference>
<dbReference type="InterPro" id="IPR036443">
    <property type="entry name" value="Znf_RanBP2_sf"/>
</dbReference>
<dbReference type="InterPro" id="IPR001876">
    <property type="entry name" value="Znf_RanBP2"/>
</dbReference>
<dbReference type="GO" id="GO:0061630">
    <property type="term" value="F:ubiquitin protein ligase activity"/>
    <property type="evidence" value="ECO:0007669"/>
    <property type="project" value="UniProtKB-EC"/>
</dbReference>
<protein>
    <recommendedName>
        <fullName evidence="2">RING-type E3 ubiquitin transferase</fullName>
        <ecNumber evidence="2">2.3.2.27</ecNumber>
    </recommendedName>
</protein>
<evidence type="ECO:0000256" key="3">
    <source>
        <dbReference type="ARBA" id="ARBA00022679"/>
    </source>
</evidence>
<proteinExistence type="predicted"/>
<keyword evidence="13" id="KW-1185">Reference proteome</keyword>
<dbReference type="PROSITE" id="PS50199">
    <property type="entry name" value="ZF_RANBP2_2"/>
    <property type="match status" value="1"/>
</dbReference>
<dbReference type="PANTHER" id="PTHR22937">
    <property type="entry name" value="E3 UBIQUITIN-PROTEIN LIGASE RNF165"/>
    <property type="match status" value="1"/>
</dbReference>
<evidence type="ECO:0000256" key="8">
    <source>
        <dbReference type="PROSITE-ProRule" id="PRU00322"/>
    </source>
</evidence>